<dbReference type="InterPro" id="IPR036388">
    <property type="entry name" value="WH-like_DNA-bd_sf"/>
</dbReference>
<dbReference type="AlphaFoldDB" id="A0A173U591"/>
<dbReference type="OrthoDB" id="9784984at2"/>
<dbReference type="PANTHER" id="PTHR43133">
    <property type="entry name" value="RNA POLYMERASE ECF-TYPE SIGMA FACTO"/>
    <property type="match status" value="1"/>
</dbReference>
<protein>
    <submittedName>
        <fullName evidence="8">RNA polymerase sigma factor sigV</fullName>
    </submittedName>
</protein>
<feature type="region of interest" description="Disordered" evidence="5">
    <location>
        <begin position="94"/>
        <end position="114"/>
    </location>
</feature>
<keyword evidence="4" id="KW-0804">Transcription</keyword>
<dbReference type="Gene3D" id="1.10.10.10">
    <property type="entry name" value="Winged helix-like DNA-binding domain superfamily/Winged helix DNA-binding domain"/>
    <property type="match status" value="1"/>
</dbReference>
<dbReference type="InterPro" id="IPR013325">
    <property type="entry name" value="RNA_pol_sigma_r2"/>
</dbReference>
<evidence type="ECO:0000256" key="2">
    <source>
        <dbReference type="ARBA" id="ARBA00023015"/>
    </source>
</evidence>
<dbReference type="PANTHER" id="PTHR43133:SF51">
    <property type="entry name" value="RNA POLYMERASE SIGMA FACTOR"/>
    <property type="match status" value="1"/>
</dbReference>
<dbReference type="InterPro" id="IPR013324">
    <property type="entry name" value="RNA_pol_sigma_r3/r4-like"/>
</dbReference>
<dbReference type="GO" id="GO:0016987">
    <property type="term" value="F:sigma factor activity"/>
    <property type="evidence" value="ECO:0007669"/>
    <property type="project" value="UniProtKB-KW"/>
</dbReference>
<dbReference type="SUPFAM" id="SSF88659">
    <property type="entry name" value="Sigma3 and sigma4 domains of RNA polymerase sigma factors"/>
    <property type="match status" value="1"/>
</dbReference>
<evidence type="ECO:0000259" key="6">
    <source>
        <dbReference type="Pfam" id="PF04542"/>
    </source>
</evidence>
<dbReference type="InterPro" id="IPR013249">
    <property type="entry name" value="RNA_pol_sigma70_r4_t2"/>
</dbReference>
<dbReference type="Pfam" id="PF04542">
    <property type="entry name" value="Sigma70_r2"/>
    <property type="match status" value="1"/>
</dbReference>
<evidence type="ECO:0000313" key="8">
    <source>
        <dbReference type="EMBL" id="CUQ82319.1"/>
    </source>
</evidence>
<evidence type="ECO:0000256" key="3">
    <source>
        <dbReference type="ARBA" id="ARBA00023082"/>
    </source>
</evidence>
<evidence type="ECO:0000256" key="4">
    <source>
        <dbReference type="ARBA" id="ARBA00023163"/>
    </source>
</evidence>
<evidence type="ECO:0000259" key="7">
    <source>
        <dbReference type="Pfam" id="PF08281"/>
    </source>
</evidence>
<dbReference type="Proteomes" id="UP000078383">
    <property type="component" value="Unassembled WGS sequence"/>
</dbReference>
<proteinExistence type="inferred from homology"/>
<evidence type="ECO:0000256" key="5">
    <source>
        <dbReference type="SAM" id="MobiDB-lite"/>
    </source>
</evidence>
<organism evidence="8 9">
    <name type="scientific">[Ruminococcus] torques</name>
    <dbReference type="NCBI Taxonomy" id="33039"/>
    <lineage>
        <taxon>Bacteria</taxon>
        <taxon>Bacillati</taxon>
        <taxon>Bacillota</taxon>
        <taxon>Clostridia</taxon>
        <taxon>Lachnospirales</taxon>
        <taxon>Lachnospiraceae</taxon>
        <taxon>Mediterraneibacter</taxon>
    </lineage>
</organism>
<dbReference type="SUPFAM" id="SSF88946">
    <property type="entry name" value="Sigma2 domain of RNA polymerase sigma factors"/>
    <property type="match status" value="1"/>
</dbReference>
<reference evidence="8 9" key="1">
    <citation type="submission" date="2015-09" db="EMBL/GenBank/DDBJ databases">
        <authorList>
            <consortium name="Pathogen Informatics"/>
        </authorList>
    </citation>
    <scope>NUCLEOTIDE SEQUENCE [LARGE SCALE GENOMIC DNA]</scope>
    <source>
        <strain evidence="8 9">2789STDY5834889</strain>
    </source>
</reference>
<dbReference type="Pfam" id="PF08281">
    <property type="entry name" value="Sigma70_r4_2"/>
    <property type="match status" value="1"/>
</dbReference>
<dbReference type="NCBIfam" id="TIGR02937">
    <property type="entry name" value="sigma70-ECF"/>
    <property type="match status" value="1"/>
</dbReference>
<evidence type="ECO:0000313" key="9">
    <source>
        <dbReference type="Proteomes" id="UP000078383"/>
    </source>
</evidence>
<keyword evidence="2" id="KW-0805">Transcription regulation</keyword>
<dbReference type="GO" id="GO:0003677">
    <property type="term" value="F:DNA binding"/>
    <property type="evidence" value="ECO:0007669"/>
    <property type="project" value="InterPro"/>
</dbReference>
<dbReference type="InterPro" id="IPR039425">
    <property type="entry name" value="RNA_pol_sigma-70-like"/>
</dbReference>
<accession>A0A173U591</accession>
<gene>
    <name evidence="8" type="primary">sigV_1</name>
    <name evidence="8" type="ORF">ERS852502_00463</name>
</gene>
<comment type="similarity">
    <text evidence="1">Belongs to the sigma-70 factor family. ECF subfamily.</text>
</comment>
<sequence length="177" mass="20203">MKDKENSREIQFKEELVRKAKNGDTKAFSLLYAGVCKEMYKFALYMMKHTEDAEDAVSETVISAFENIAKLKNESSFKSWIFTILGNQCRKMLGKSGNHASEEETPEAGHEPDYEQHFDVKEAFARLEEEERMILSYSVFAGYGSEEIAQMLEMNAATVRSKKSRALGKMRKMLEAG</sequence>
<name>A0A173U591_9FIRM</name>
<dbReference type="GO" id="GO:0006352">
    <property type="term" value="P:DNA-templated transcription initiation"/>
    <property type="evidence" value="ECO:0007669"/>
    <property type="project" value="InterPro"/>
</dbReference>
<feature type="domain" description="RNA polymerase sigma factor 70 region 4 type 2" evidence="7">
    <location>
        <begin position="120"/>
        <end position="170"/>
    </location>
</feature>
<dbReference type="Gene3D" id="1.10.1740.10">
    <property type="match status" value="1"/>
</dbReference>
<dbReference type="InterPro" id="IPR014284">
    <property type="entry name" value="RNA_pol_sigma-70_dom"/>
</dbReference>
<dbReference type="EMBL" id="CZBX01000002">
    <property type="protein sequence ID" value="CUQ82319.1"/>
    <property type="molecule type" value="Genomic_DNA"/>
</dbReference>
<keyword evidence="3" id="KW-0731">Sigma factor</keyword>
<feature type="domain" description="RNA polymerase sigma-70 region 2" evidence="6">
    <location>
        <begin position="38"/>
        <end position="95"/>
    </location>
</feature>
<evidence type="ECO:0000256" key="1">
    <source>
        <dbReference type="ARBA" id="ARBA00010641"/>
    </source>
</evidence>
<dbReference type="RefSeq" id="WP_055163115.1">
    <property type="nucleotide sequence ID" value="NZ_CZBX01000002.1"/>
</dbReference>
<dbReference type="InterPro" id="IPR007627">
    <property type="entry name" value="RNA_pol_sigma70_r2"/>
</dbReference>
<dbReference type="CDD" id="cd06171">
    <property type="entry name" value="Sigma70_r4"/>
    <property type="match status" value="1"/>
</dbReference>